<sequence length="123" mass="14104">MHQATHRIKKIVILIPAKQGGVSRRRNIVLDLRKRRLEFLGGANKISKDIVDDHEKREQTVAFSYSTVITDNKVEDEAMEWSSPNVWPKSVSELMTKTVIATPMTPKNMNGHRQPKCERPQTL</sequence>
<feature type="region of interest" description="Disordered" evidence="1">
    <location>
        <begin position="101"/>
        <end position="123"/>
    </location>
</feature>
<organism evidence="2 3">
    <name type="scientific">Trifolium medium</name>
    <dbReference type="NCBI Taxonomy" id="97028"/>
    <lineage>
        <taxon>Eukaryota</taxon>
        <taxon>Viridiplantae</taxon>
        <taxon>Streptophyta</taxon>
        <taxon>Embryophyta</taxon>
        <taxon>Tracheophyta</taxon>
        <taxon>Spermatophyta</taxon>
        <taxon>Magnoliopsida</taxon>
        <taxon>eudicotyledons</taxon>
        <taxon>Gunneridae</taxon>
        <taxon>Pentapetalae</taxon>
        <taxon>rosids</taxon>
        <taxon>fabids</taxon>
        <taxon>Fabales</taxon>
        <taxon>Fabaceae</taxon>
        <taxon>Papilionoideae</taxon>
        <taxon>50 kb inversion clade</taxon>
        <taxon>NPAAA clade</taxon>
        <taxon>Hologalegina</taxon>
        <taxon>IRL clade</taxon>
        <taxon>Trifolieae</taxon>
        <taxon>Trifolium</taxon>
    </lineage>
</organism>
<dbReference type="AlphaFoldDB" id="A0A392NLJ2"/>
<name>A0A392NLJ2_9FABA</name>
<protein>
    <submittedName>
        <fullName evidence="2">Uncharacterized protein</fullName>
    </submittedName>
</protein>
<comment type="caution">
    <text evidence="2">The sequence shown here is derived from an EMBL/GenBank/DDBJ whole genome shotgun (WGS) entry which is preliminary data.</text>
</comment>
<accession>A0A392NLJ2</accession>
<proteinExistence type="predicted"/>
<dbReference type="Proteomes" id="UP000265520">
    <property type="component" value="Unassembled WGS sequence"/>
</dbReference>
<evidence type="ECO:0000313" key="3">
    <source>
        <dbReference type="Proteomes" id="UP000265520"/>
    </source>
</evidence>
<evidence type="ECO:0000256" key="1">
    <source>
        <dbReference type="SAM" id="MobiDB-lite"/>
    </source>
</evidence>
<dbReference type="EMBL" id="LXQA010042674">
    <property type="protein sequence ID" value="MCI00254.1"/>
    <property type="molecule type" value="Genomic_DNA"/>
</dbReference>
<reference evidence="2 3" key="1">
    <citation type="journal article" date="2018" name="Front. Plant Sci.">
        <title>Red Clover (Trifolium pratense) and Zigzag Clover (T. medium) - A Picture of Genomic Similarities and Differences.</title>
        <authorList>
            <person name="Dluhosova J."/>
            <person name="Istvanek J."/>
            <person name="Nedelnik J."/>
            <person name="Repkova J."/>
        </authorList>
    </citation>
    <scope>NUCLEOTIDE SEQUENCE [LARGE SCALE GENOMIC DNA]</scope>
    <source>
        <strain evidence="3">cv. 10/8</strain>
        <tissue evidence="2">Leaf</tissue>
    </source>
</reference>
<evidence type="ECO:0000313" key="2">
    <source>
        <dbReference type="EMBL" id="MCI00254.1"/>
    </source>
</evidence>
<keyword evidence="3" id="KW-1185">Reference proteome</keyword>